<dbReference type="PROSITE" id="PS51257">
    <property type="entry name" value="PROKAR_LIPOPROTEIN"/>
    <property type="match status" value="1"/>
</dbReference>
<reference evidence="3 4" key="1">
    <citation type="journal article" date="2015" name="Antonie Van Leeuwenhoek">
        <title>A phylogenomic and molecular marker based taxonomic framework for the order Xanthomonadales: proposal to transfer the families Algiphilaceae and Solimonadaceae to the order Nevskiales ord. nov. and to create a new family within the order Xanthomonadales, the family Rhodanobacteraceae fam. nov., containing the genus Rhodanobacter and its closest relatives.</title>
        <authorList>
            <person name="Naushad S."/>
            <person name="Adeolu M."/>
            <person name="Wong S."/>
            <person name="Sohail M."/>
            <person name="Schellhorn H.E."/>
            <person name="Gupta R.S."/>
        </authorList>
    </citation>
    <scope>NUCLEOTIDE SEQUENCE [LARGE SCALE GENOMIC DNA]</scope>
    <source>
        <strain evidence="3 4">DSM 16301</strain>
    </source>
</reference>
<dbReference type="STRING" id="1440762.Y882_06235"/>
<dbReference type="Gene3D" id="3.30.160.670">
    <property type="match status" value="1"/>
</dbReference>
<evidence type="ECO:0000256" key="1">
    <source>
        <dbReference type="SAM" id="SignalP"/>
    </source>
</evidence>
<feature type="signal peptide" evidence="1">
    <location>
        <begin position="1"/>
        <end position="19"/>
    </location>
</feature>
<dbReference type="EMBL" id="JPLA01000014">
    <property type="protein sequence ID" value="KLD64680.1"/>
    <property type="molecule type" value="Genomic_DNA"/>
</dbReference>
<feature type="chain" id="PRO_5002577070" description="DUF4136 domain-containing protein" evidence="1">
    <location>
        <begin position="20"/>
        <end position="193"/>
    </location>
</feature>
<dbReference type="Pfam" id="PF13590">
    <property type="entry name" value="DUF4136"/>
    <property type="match status" value="1"/>
</dbReference>
<dbReference type="Proteomes" id="UP000035481">
    <property type="component" value="Unassembled WGS sequence"/>
</dbReference>
<dbReference type="AlphaFoldDB" id="A0A0G9H4F9"/>
<name>A0A0G9H4F9_9GAMM</name>
<proteinExistence type="predicted"/>
<comment type="caution">
    <text evidence="3">The sequence shown here is derived from an EMBL/GenBank/DDBJ whole genome shotgun (WGS) entry which is preliminary data.</text>
</comment>
<feature type="domain" description="DUF4136" evidence="2">
    <location>
        <begin position="99"/>
        <end position="177"/>
    </location>
</feature>
<protein>
    <recommendedName>
        <fullName evidence="2">DUF4136 domain-containing protein</fullName>
    </recommendedName>
</protein>
<keyword evidence="1" id="KW-0732">Signal</keyword>
<evidence type="ECO:0000313" key="4">
    <source>
        <dbReference type="Proteomes" id="UP000035481"/>
    </source>
</evidence>
<dbReference type="InterPro" id="IPR025411">
    <property type="entry name" value="DUF4136"/>
</dbReference>
<dbReference type="PATRIC" id="fig|1440762.4.peg.602"/>
<evidence type="ECO:0000259" key="2">
    <source>
        <dbReference type="Pfam" id="PF13590"/>
    </source>
</evidence>
<dbReference type="OrthoDB" id="7059249at2"/>
<evidence type="ECO:0000313" key="3">
    <source>
        <dbReference type="EMBL" id="KLD64680.1"/>
    </source>
</evidence>
<dbReference type="RefSeq" id="WP_046971013.1">
    <property type="nucleotide sequence ID" value="NZ_JPLA01000014.1"/>
</dbReference>
<organism evidence="3 4">
    <name type="scientific">Dyella japonica DSM 16301</name>
    <dbReference type="NCBI Taxonomy" id="1440762"/>
    <lineage>
        <taxon>Bacteria</taxon>
        <taxon>Pseudomonadati</taxon>
        <taxon>Pseudomonadota</taxon>
        <taxon>Gammaproteobacteria</taxon>
        <taxon>Lysobacterales</taxon>
        <taxon>Rhodanobacteraceae</taxon>
        <taxon>Dyella</taxon>
    </lineage>
</organism>
<gene>
    <name evidence="3" type="ORF">Y882_06235</name>
</gene>
<accession>A0A0G9H4F9</accession>
<sequence length="193" mass="20711">MKALRLLVIVAGLALSACSNVSITNQWRDPSWPGPPASNVVVVGISRSDTMRHVFEDTFSQQLQAAGIQAAPSYTQIPAGTTGAIGLRDLVKSSGAQAVLVTRVQRVEQRVSVTPSGPMYGGFYGWYGGAWASTPDVQQYDVVTLETSVWDPRSEKLVWTVTTQGIGINDIPKATTQLAQALIPKLKTDGILR</sequence>